<dbReference type="Proteomes" id="UP001432312">
    <property type="component" value="Chromosome"/>
</dbReference>
<feature type="chain" id="PRO_5045034451" description="PknH-like extracellular domain-containing protein" evidence="1">
    <location>
        <begin position="31"/>
        <end position="206"/>
    </location>
</feature>
<name>A0ABZ1Q333_9ACTN</name>
<proteinExistence type="predicted"/>
<dbReference type="EMBL" id="CP108036">
    <property type="protein sequence ID" value="WUN83932.1"/>
    <property type="molecule type" value="Genomic_DNA"/>
</dbReference>
<evidence type="ECO:0000313" key="4">
    <source>
        <dbReference type="Proteomes" id="UP001432312"/>
    </source>
</evidence>
<organism evidence="2 4">
    <name type="scientific">Streptomyces erythrochromogenes</name>
    <dbReference type="NCBI Taxonomy" id="285574"/>
    <lineage>
        <taxon>Bacteria</taxon>
        <taxon>Bacillati</taxon>
        <taxon>Actinomycetota</taxon>
        <taxon>Actinomycetes</taxon>
        <taxon>Kitasatosporales</taxon>
        <taxon>Streptomycetaceae</taxon>
        <taxon>Streptomyces</taxon>
    </lineage>
</organism>
<keyword evidence="1" id="KW-0732">Signal</keyword>
<accession>A0ABZ1Q333</accession>
<feature type="signal peptide" evidence="1">
    <location>
        <begin position="1"/>
        <end position="30"/>
    </location>
</feature>
<evidence type="ECO:0008006" key="5">
    <source>
        <dbReference type="Google" id="ProtNLM"/>
    </source>
</evidence>
<sequence>MAVRTRVRGGCVVAGAAVLAVAVASGPAAGADQWRPRPGSLYISDLPTTESWRAAPIARGWGDSYDACLEGWPEGRPEVNVWHRDFTTAETAFAQQKVVVFATEAEAVAFAEATRHNYAGCANRPQPPGVTATGYDHGVVDVEEGATLQGMYTFDADAHERPHFNYLWGVGRDGDTVTLVLWSSYWGEPPVASWKKTLRTAVNKLY</sequence>
<evidence type="ECO:0000256" key="1">
    <source>
        <dbReference type="SAM" id="SignalP"/>
    </source>
</evidence>
<evidence type="ECO:0000313" key="3">
    <source>
        <dbReference type="EMBL" id="WUN83932.1"/>
    </source>
</evidence>
<keyword evidence="4" id="KW-1185">Reference proteome</keyword>
<evidence type="ECO:0000313" key="2">
    <source>
        <dbReference type="EMBL" id="WUN77101.1"/>
    </source>
</evidence>
<gene>
    <name evidence="2" type="ORF">OHA91_00445</name>
    <name evidence="3" type="ORF">OHA91_38810</name>
</gene>
<dbReference type="GeneID" id="95502134"/>
<reference evidence="2" key="1">
    <citation type="submission" date="2022-10" db="EMBL/GenBank/DDBJ databases">
        <title>The complete genomes of actinobacterial strains from the NBC collection.</title>
        <authorList>
            <person name="Joergensen T.S."/>
            <person name="Alvarez Arevalo M."/>
            <person name="Sterndorff E.B."/>
            <person name="Faurdal D."/>
            <person name="Vuksanovic O."/>
            <person name="Mourched A.-S."/>
            <person name="Charusanti P."/>
            <person name="Shaw S."/>
            <person name="Blin K."/>
            <person name="Weber T."/>
        </authorList>
    </citation>
    <scope>NUCLEOTIDE SEQUENCE</scope>
    <source>
        <strain evidence="2">NBC_00303</strain>
    </source>
</reference>
<dbReference type="RefSeq" id="WP_328738252.1">
    <property type="nucleotide sequence ID" value="NZ_CP108036.1"/>
</dbReference>
<protein>
    <recommendedName>
        <fullName evidence="5">PknH-like extracellular domain-containing protein</fullName>
    </recommendedName>
</protein>
<dbReference type="EMBL" id="CP108036">
    <property type="protein sequence ID" value="WUN77101.1"/>
    <property type="molecule type" value="Genomic_DNA"/>
</dbReference>